<accession>A0ABQ7W659</accession>
<reference evidence="1 2" key="1">
    <citation type="journal article" date="2021" name="bioRxiv">
        <title>Chromosome-scale and haplotype-resolved genome assembly of a tetraploid potato cultivar.</title>
        <authorList>
            <person name="Sun H."/>
            <person name="Jiao W.-B."/>
            <person name="Krause K."/>
            <person name="Campoy J.A."/>
            <person name="Goel M."/>
            <person name="Folz-Donahue K."/>
            <person name="Kukat C."/>
            <person name="Huettel B."/>
            <person name="Schneeberger K."/>
        </authorList>
    </citation>
    <scope>NUCLEOTIDE SEQUENCE [LARGE SCALE GENOMIC DNA]</scope>
    <source>
        <strain evidence="1">SolTubOtavaFocal</strain>
        <tissue evidence="1">Leaves</tissue>
    </source>
</reference>
<gene>
    <name evidence="1" type="ORF">KY290_007167</name>
</gene>
<proteinExistence type="predicted"/>
<protein>
    <submittedName>
        <fullName evidence="1">Uncharacterized protein</fullName>
    </submittedName>
</protein>
<evidence type="ECO:0000313" key="1">
    <source>
        <dbReference type="EMBL" id="KAH0775756.1"/>
    </source>
</evidence>
<evidence type="ECO:0000313" key="2">
    <source>
        <dbReference type="Proteomes" id="UP000826656"/>
    </source>
</evidence>
<organism evidence="1 2">
    <name type="scientific">Solanum tuberosum</name>
    <name type="common">Potato</name>
    <dbReference type="NCBI Taxonomy" id="4113"/>
    <lineage>
        <taxon>Eukaryota</taxon>
        <taxon>Viridiplantae</taxon>
        <taxon>Streptophyta</taxon>
        <taxon>Embryophyta</taxon>
        <taxon>Tracheophyta</taxon>
        <taxon>Spermatophyta</taxon>
        <taxon>Magnoliopsida</taxon>
        <taxon>eudicotyledons</taxon>
        <taxon>Gunneridae</taxon>
        <taxon>Pentapetalae</taxon>
        <taxon>asterids</taxon>
        <taxon>lamiids</taxon>
        <taxon>Solanales</taxon>
        <taxon>Solanaceae</taxon>
        <taxon>Solanoideae</taxon>
        <taxon>Solaneae</taxon>
        <taxon>Solanum</taxon>
    </lineage>
</organism>
<comment type="caution">
    <text evidence="1">The sequence shown here is derived from an EMBL/GenBank/DDBJ whole genome shotgun (WGS) entry which is preliminary data.</text>
</comment>
<name>A0ABQ7W659_SOLTU</name>
<dbReference type="EMBL" id="JAIVGD010000003">
    <property type="protein sequence ID" value="KAH0775756.1"/>
    <property type="molecule type" value="Genomic_DNA"/>
</dbReference>
<dbReference type="Proteomes" id="UP000826656">
    <property type="component" value="Unassembled WGS sequence"/>
</dbReference>
<keyword evidence="2" id="KW-1185">Reference proteome</keyword>
<sequence length="73" mass="8465">MALPRLRHPLIFRAPSLLRARRLLAAGPSNSSTLRSLHQYAFLFTFFFCHFLNRRNSLTQNPVIDSTGCNRNY</sequence>